<feature type="transmembrane region" description="Helical" evidence="2">
    <location>
        <begin position="22"/>
        <end position="44"/>
    </location>
</feature>
<accession>A0ABD3IC51</accession>
<keyword evidence="2" id="KW-1133">Transmembrane helix</keyword>
<protein>
    <recommendedName>
        <fullName evidence="5">F-box domain-containing protein</fullName>
    </recommendedName>
</protein>
<reference evidence="3 4" key="1">
    <citation type="submission" date="2024-09" db="EMBL/GenBank/DDBJ databases">
        <title>Chromosome-scale assembly of Riccia sorocarpa.</title>
        <authorList>
            <person name="Paukszto L."/>
        </authorList>
    </citation>
    <scope>NUCLEOTIDE SEQUENCE [LARGE SCALE GENOMIC DNA]</scope>
    <source>
        <strain evidence="3">LP-2024</strain>
        <tissue evidence="3">Aerial parts of the thallus</tissue>
    </source>
</reference>
<sequence length="168" mass="18990">MDTTQFWRVCIDIQNSMDQMSLGQVLCLSLWTILLCLGKIAAALKDMITIVQLQESGMRFTEESVASRDAAESSGEHEQQQSSPWGQEVIDGDEGEVLIPALPDELVTEVIWSSLQSASLPDLETLWSLRQVNKRWKEFIGRRTTLAERVSEERDALREMLILADGDY</sequence>
<dbReference type="Proteomes" id="UP001633002">
    <property type="component" value="Unassembled WGS sequence"/>
</dbReference>
<organism evidence="3 4">
    <name type="scientific">Riccia sorocarpa</name>
    <dbReference type="NCBI Taxonomy" id="122646"/>
    <lineage>
        <taxon>Eukaryota</taxon>
        <taxon>Viridiplantae</taxon>
        <taxon>Streptophyta</taxon>
        <taxon>Embryophyta</taxon>
        <taxon>Marchantiophyta</taxon>
        <taxon>Marchantiopsida</taxon>
        <taxon>Marchantiidae</taxon>
        <taxon>Marchantiales</taxon>
        <taxon>Ricciaceae</taxon>
        <taxon>Riccia</taxon>
    </lineage>
</organism>
<feature type="region of interest" description="Disordered" evidence="1">
    <location>
        <begin position="64"/>
        <end position="87"/>
    </location>
</feature>
<gene>
    <name evidence="3" type="ORF">R1sor_017888</name>
</gene>
<dbReference type="AlphaFoldDB" id="A0ABD3IC51"/>
<feature type="compositionally biased region" description="Basic and acidic residues" evidence="1">
    <location>
        <begin position="64"/>
        <end position="79"/>
    </location>
</feature>
<dbReference type="EMBL" id="JBJQOH010000001">
    <property type="protein sequence ID" value="KAL3699866.1"/>
    <property type="molecule type" value="Genomic_DNA"/>
</dbReference>
<comment type="caution">
    <text evidence="3">The sequence shown here is derived from an EMBL/GenBank/DDBJ whole genome shotgun (WGS) entry which is preliminary data.</text>
</comment>
<evidence type="ECO:0000313" key="4">
    <source>
        <dbReference type="Proteomes" id="UP001633002"/>
    </source>
</evidence>
<evidence type="ECO:0000256" key="2">
    <source>
        <dbReference type="SAM" id="Phobius"/>
    </source>
</evidence>
<name>A0ABD3IC51_9MARC</name>
<keyword evidence="2" id="KW-0472">Membrane</keyword>
<keyword evidence="4" id="KW-1185">Reference proteome</keyword>
<proteinExistence type="predicted"/>
<keyword evidence="2" id="KW-0812">Transmembrane</keyword>
<evidence type="ECO:0000313" key="3">
    <source>
        <dbReference type="EMBL" id="KAL3699866.1"/>
    </source>
</evidence>
<evidence type="ECO:0008006" key="5">
    <source>
        <dbReference type="Google" id="ProtNLM"/>
    </source>
</evidence>
<evidence type="ECO:0000256" key="1">
    <source>
        <dbReference type="SAM" id="MobiDB-lite"/>
    </source>
</evidence>